<name>A0AAD1SDJ3_PELCU</name>
<sequence>MSEEASDDQRVVSPHISKEHRAPMPEDRDWLPFLWALPTHADLAAASRALQTLIHANIQVLRDNVLGLNDRVSHLESTCDLLQADQTHTSEVAGYQAEYLRGLAIHVDDLDNRGRRNKLRLRESSQVRQHP</sequence>
<protein>
    <submittedName>
        <fullName evidence="2">Uncharacterized protein</fullName>
    </submittedName>
</protein>
<dbReference type="Proteomes" id="UP001295444">
    <property type="component" value="Chromosome 06"/>
</dbReference>
<dbReference type="AlphaFoldDB" id="A0AAD1SDJ3"/>
<keyword evidence="3" id="KW-1185">Reference proteome</keyword>
<reference evidence="2" key="1">
    <citation type="submission" date="2022-03" db="EMBL/GenBank/DDBJ databases">
        <authorList>
            <person name="Alioto T."/>
            <person name="Alioto T."/>
            <person name="Gomez Garrido J."/>
        </authorList>
    </citation>
    <scope>NUCLEOTIDE SEQUENCE</scope>
</reference>
<evidence type="ECO:0000256" key="1">
    <source>
        <dbReference type="SAM" id="MobiDB-lite"/>
    </source>
</evidence>
<evidence type="ECO:0000313" key="3">
    <source>
        <dbReference type="Proteomes" id="UP001295444"/>
    </source>
</evidence>
<feature type="region of interest" description="Disordered" evidence="1">
    <location>
        <begin position="1"/>
        <end position="23"/>
    </location>
</feature>
<gene>
    <name evidence="2" type="ORF">PECUL_23A041737</name>
</gene>
<organism evidence="2 3">
    <name type="scientific">Pelobates cultripes</name>
    <name type="common">Western spadefoot toad</name>
    <dbReference type="NCBI Taxonomy" id="61616"/>
    <lineage>
        <taxon>Eukaryota</taxon>
        <taxon>Metazoa</taxon>
        <taxon>Chordata</taxon>
        <taxon>Craniata</taxon>
        <taxon>Vertebrata</taxon>
        <taxon>Euteleostomi</taxon>
        <taxon>Amphibia</taxon>
        <taxon>Batrachia</taxon>
        <taxon>Anura</taxon>
        <taxon>Pelobatoidea</taxon>
        <taxon>Pelobatidae</taxon>
        <taxon>Pelobates</taxon>
    </lineage>
</organism>
<evidence type="ECO:0000313" key="2">
    <source>
        <dbReference type="EMBL" id="CAH2299402.1"/>
    </source>
</evidence>
<accession>A0AAD1SDJ3</accession>
<proteinExistence type="predicted"/>
<dbReference type="EMBL" id="OW240917">
    <property type="protein sequence ID" value="CAH2299402.1"/>
    <property type="molecule type" value="Genomic_DNA"/>
</dbReference>